<evidence type="ECO:0000313" key="2">
    <source>
        <dbReference type="Proteomes" id="UP000887572"/>
    </source>
</evidence>
<reference evidence="3" key="1">
    <citation type="submission" date="2022-11" db="UniProtKB">
        <authorList>
            <consortium name="WormBaseParasite"/>
        </authorList>
    </citation>
    <scope>IDENTIFICATION</scope>
</reference>
<keyword evidence="2" id="KW-1185">Reference proteome</keyword>
<organism evidence="2 3">
    <name type="scientific">Globodera rostochiensis</name>
    <name type="common">Golden nematode worm</name>
    <name type="synonym">Heterodera rostochiensis</name>
    <dbReference type="NCBI Taxonomy" id="31243"/>
    <lineage>
        <taxon>Eukaryota</taxon>
        <taxon>Metazoa</taxon>
        <taxon>Ecdysozoa</taxon>
        <taxon>Nematoda</taxon>
        <taxon>Chromadorea</taxon>
        <taxon>Rhabditida</taxon>
        <taxon>Tylenchina</taxon>
        <taxon>Tylenchomorpha</taxon>
        <taxon>Tylenchoidea</taxon>
        <taxon>Heteroderidae</taxon>
        <taxon>Heteroderinae</taxon>
        <taxon>Globodera</taxon>
    </lineage>
</organism>
<proteinExistence type="predicted"/>
<evidence type="ECO:0000313" key="3">
    <source>
        <dbReference type="WBParaSite" id="Gr19_v10_g8551.t1"/>
    </source>
</evidence>
<dbReference type="AlphaFoldDB" id="A0A914IC21"/>
<name>A0A914IC21_GLORO</name>
<feature type="region of interest" description="Disordered" evidence="1">
    <location>
        <begin position="36"/>
        <end position="115"/>
    </location>
</feature>
<feature type="region of interest" description="Disordered" evidence="1">
    <location>
        <begin position="148"/>
        <end position="183"/>
    </location>
</feature>
<sequence length="437" mass="48427">MEKCSRKADKKKASCGGAAMRKRLLIKNFVAQMLAQDRQSRETHSPTFNYSSRTNQSFSESFNTTSCQSATDGSDLSDEMEMEDIEADVEQNYRKNEDHKRPAQSERVGQMDNGGRLVTDDVDILAFQPLDGKAQMSTTIEDRFLHATEASEEDDDVDEKGGVSSAKDGHAGNSSGFPSEDDHTLATEWKSVSAFDDEDDFHKVPIPDSHTDNLSVGDESAPMADCWRFFNDQHCGKKQQQYADDFPENILNDGDVDTIDGKLYLVGNSELDEHHQLVGLVNMIPSNALFDAGARDFLRLNQQSSMLTDLDDISCDHRRSRNRKRPWSLVFSAEEAMMPLSSTASDNNNSIDVFAAADEHHRIHHSTSLLSPLCCGMLQMSPFGVDEAMLMSGNYGAVGGGATPQPMMKRTSTLNVLPAHISFHDYITMEKMVACPV</sequence>
<feature type="compositionally biased region" description="Acidic residues" evidence="1">
    <location>
        <begin position="75"/>
        <end position="89"/>
    </location>
</feature>
<evidence type="ECO:0000256" key="1">
    <source>
        <dbReference type="SAM" id="MobiDB-lite"/>
    </source>
</evidence>
<accession>A0A914IC21</accession>
<dbReference type="WBParaSite" id="Gr19_v10_g8551.t1">
    <property type="protein sequence ID" value="Gr19_v10_g8551.t1"/>
    <property type="gene ID" value="Gr19_v10_g8551"/>
</dbReference>
<protein>
    <submittedName>
        <fullName evidence="3">Uncharacterized protein</fullName>
    </submittedName>
</protein>
<feature type="compositionally biased region" description="Basic and acidic residues" evidence="1">
    <location>
        <begin position="91"/>
        <end position="104"/>
    </location>
</feature>
<feature type="compositionally biased region" description="Polar residues" evidence="1">
    <location>
        <begin position="45"/>
        <end position="74"/>
    </location>
</feature>
<dbReference type="Proteomes" id="UP000887572">
    <property type="component" value="Unplaced"/>
</dbReference>